<comment type="caution">
    <text evidence="1">The sequence shown here is derived from an EMBL/GenBank/DDBJ whole genome shotgun (WGS) entry which is preliminary data.</text>
</comment>
<name>A0A840MSG4_9PROT</name>
<reference evidence="1 2" key="1">
    <citation type="submission" date="2020-08" db="EMBL/GenBank/DDBJ databases">
        <title>Genomic Encyclopedia of Type Strains, Phase IV (KMG-IV): sequencing the most valuable type-strain genomes for metagenomic binning, comparative biology and taxonomic classification.</title>
        <authorList>
            <person name="Goeker M."/>
        </authorList>
    </citation>
    <scope>NUCLEOTIDE SEQUENCE [LARGE SCALE GENOMIC DNA]</scope>
    <source>
        <strain evidence="1 2">DSM 27165</strain>
    </source>
</reference>
<proteinExistence type="predicted"/>
<gene>
    <name evidence="1" type="ORF">HNQ59_003674</name>
</gene>
<evidence type="ECO:0000313" key="2">
    <source>
        <dbReference type="Proteomes" id="UP000575898"/>
    </source>
</evidence>
<dbReference type="Proteomes" id="UP000575898">
    <property type="component" value="Unassembled WGS sequence"/>
</dbReference>
<keyword evidence="2" id="KW-1185">Reference proteome</keyword>
<organism evidence="1 2">
    <name type="scientific">Chitinivorax tropicus</name>
    <dbReference type="NCBI Taxonomy" id="714531"/>
    <lineage>
        <taxon>Bacteria</taxon>
        <taxon>Pseudomonadati</taxon>
        <taxon>Pseudomonadota</taxon>
        <taxon>Betaproteobacteria</taxon>
        <taxon>Chitinivorax</taxon>
    </lineage>
</organism>
<sequence length="65" mass="7122">MKKHGKTIKPRDVAALALVHCKGGAHQKSKSAIRQSDKRDLRREAAALMGGRQKGSKEPFLLPAF</sequence>
<protein>
    <submittedName>
        <fullName evidence="1">Uncharacterized protein</fullName>
    </submittedName>
</protein>
<dbReference type="EMBL" id="JACHHY010000032">
    <property type="protein sequence ID" value="MBB5020355.1"/>
    <property type="molecule type" value="Genomic_DNA"/>
</dbReference>
<accession>A0A840MSG4</accession>
<dbReference type="AlphaFoldDB" id="A0A840MSG4"/>
<evidence type="ECO:0000313" key="1">
    <source>
        <dbReference type="EMBL" id="MBB5020355.1"/>
    </source>
</evidence>
<dbReference type="RefSeq" id="WP_184041756.1">
    <property type="nucleotide sequence ID" value="NZ_JACHHY010000032.1"/>
</dbReference>